<reference evidence="1" key="2">
    <citation type="submission" date="2021-01" db="UniProtKB">
        <authorList>
            <consortium name="EnsemblPlants"/>
        </authorList>
    </citation>
    <scope>IDENTIFICATION</scope>
</reference>
<reference evidence="1 2" key="1">
    <citation type="journal article" date="2016" name="G3 (Bethesda)">
        <title>First Draft Assembly and Annotation of the Genome of a California Endemic Oak Quercus lobata Nee (Fagaceae).</title>
        <authorList>
            <person name="Sork V.L."/>
            <person name="Fitz-Gibbon S.T."/>
            <person name="Puiu D."/>
            <person name="Crepeau M."/>
            <person name="Gugger P.F."/>
            <person name="Sherman R."/>
            <person name="Stevens K."/>
            <person name="Langley C.H."/>
            <person name="Pellegrini M."/>
            <person name="Salzberg S.L."/>
        </authorList>
    </citation>
    <scope>NUCLEOTIDE SEQUENCE [LARGE SCALE GENOMIC DNA]</scope>
    <source>
        <strain evidence="1 2">cv. SW786</strain>
    </source>
</reference>
<organism evidence="1 2">
    <name type="scientific">Quercus lobata</name>
    <name type="common">Valley oak</name>
    <dbReference type="NCBI Taxonomy" id="97700"/>
    <lineage>
        <taxon>Eukaryota</taxon>
        <taxon>Viridiplantae</taxon>
        <taxon>Streptophyta</taxon>
        <taxon>Embryophyta</taxon>
        <taxon>Tracheophyta</taxon>
        <taxon>Spermatophyta</taxon>
        <taxon>Magnoliopsida</taxon>
        <taxon>eudicotyledons</taxon>
        <taxon>Gunneridae</taxon>
        <taxon>Pentapetalae</taxon>
        <taxon>rosids</taxon>
        <taxon>fabids</taxon>
        <taxon>Fagales</taxon>
        <taxon>Fagaceae</taxon>
        <taxon>Quercus</taxon>
    </lineage>
</organism>
<accession>A0A7N2LVP5</accession>
<dbReference type="Gramene" id="QL06p015182:mrna">
    <property type="protein sequence ID" value="QL06p015182:mrna"/>
    <property type="gene ID" value="QL06p015182"/>
</dbReference>
<dbReference type="EMBL" id="LRBV02000006">
    <property type="status" value="NOT_ANNOTATED_CDS"/>
    <property type="molecule type" value="Genomic_DNA"/>
</dbReference>
<evidence type="ECO:0000313" key="2">
    <source>
        <dbReference type="Proteomes" id="UP000594261"/>
    </source>
</evidence>
<evidence type="ECO:0000313" key="1">
    <source>
        <dbReference type="EnsemblPlants" id="QL06p015182:mrna"/>
    </source>
</evidence>
<name>A0A7N2LVP5_QUELO</name>
<dbReference type="EnsemblPlants" id="QL06p015182:mrna">
    <property type="protein sequence ID" value="QL06p015182:mrna"/>
    <property type="gene ID" value="QL06p015182"/>
</dbReference>
<dbReference type="Proteomes" id="UP000594261">
    <property type="component" value="Chromosome 6"/>
</dbReference>
<dbReference type="InParanoid" id="A0A7N2LVP5"/>
<proteinExistence type="predicted"/>
<sequence length="93" mass="10253">MNYGQSQAKLSVAIAAPFRQVGPAFRRQGWDKLSRPYGRPGYSVERSRCVLGGCGSEIRGVDLKEKLGASPCGMGSTLWRRLCRESFRTALQS</sequence>
<dbReference type="AlphaFoldDB" id="A0A7N2LVP5"/>
<protein>
    <submittedName>
        <fullName evidence="1">Uncharacterized protein</fullName>
    </submittedName>
</protein>
<keyword evidence="2" id="KW-1185">Reference proteome</keyword>